<dbReference type="EMBL" id="JAAKYA010000015">
    <property type="protein sequence ID" value="NGO38382.1"/>
    <property type="molecule type" value="Genomic_DNA"/>
</dbReference>
<dbReference type="PROSITE" id="PS51160">
    <property type="entry name" value="ACYLPHOSPHATASE_3"/>
    <property type="match status" value="1"/>
</dbReference>
<dbReference type="EC" id="3.6.1.7" evidence="2 4"/>
<dbReference type="Gene3D" id="3.30.70.100">
    <property type="match status" value="1"/>
</dbReference>
<evidence type="ECO:0000256" key="2">
    <source>
        <dbReference type="ARBA" id="ARBA00012150"/>
    </source>
</evidence>
<evidence type="ECO:0000256" key="1">
    <source>
        <dbReference type="ARBA" id="ARBA00005614"/>
    </source>
</evidence>
<feature type="domain" description="Acylphosphatase-like" evidence="6">
    <location>
        <begin position="1"/>
        <end position="86"/>
    </location>
</feature>
<evidence type="ECO:0000256" key="5">
    <source>
        <dbReference type="RuleBase" id="RU004168"/>
    </source>
</evidence>
<dbReference type="PANTHER" id="PTHR47268">
    <property type="entry name" value="ACYLPHOSPHATASE"/>
    <property type="match status" value="1"/>
</dbReference>
<gene>
    <name evidence="7" type="ORF">G4L39_03085</name>
</gene>
<evidence type="ECO:0000313" key="8">
    <source>
        <dbReference type="Proteomes" id="UP000477311"/>
    </source>
</evidence>
<feature type="active site" evidence="4">
    <location>
        <position position="33"/>
    </location>
</feature>
<evidence type="ECO:0000259" key="6">
    <source>
        <dbReference type="PROSITE" id="PS51160"/>
    </source>
</evidence>
<reference evidence="7 8" key="1">
    <citation type="submission" date="2020-02" db="EMBL/GenBank/DDBJ databases">
        <title>Draft genome sequence of Limisphaera ngatamarikiensis NGM72.4T, a thermophilic Verrucomicrobia grouped in subdivision 3.</title>
        <authorList>
            <person name="Carere C.R."/>
            <person name="Steen J."/>
            <person name="Hugenholtz P."/>
            <person name="Stott M.B."/>
        </authorList>
    </citation>
    <scope>NUCLEOTIDE SEQUENCE [LARGE SCALE GENOMIC DNA]</scope>
    <source>
        <strain evidence="7 8">NGM72.4</strain>
    </source>
</reference>
<dbReference type="AlphaFoldDB" id="A0A6M1RUF4"/>
<comment type="caution">
    <text evidence="7">The sequence shown here is derived from an EMBL/GenBank/DDBJ whole genome shotgun (WGS) entry which is preliminary data.</text>
</comment>
<keyword evidence="8" id="KW-1185">Reference proteome</keyword>
<evidence type="ECO:0000313" key="7">
    <source>
        <dbReference type="EMBL" id="NGO38382.1"/>
    </source>
</evidence>
<dbReference type="InterPro" id="IPR036046">
    <property type="entry name" value="Acylphosphatase-like_dom_sf"/>
</dbReference>
<proteinExistence type="inferred from homology"/>
<evidence type="ECO:0000256" key="4">
    <source>
        <dbReference type="PROSITE-ProRule" id="PRU00520"/>
    </source>
</evidence>
<dbReference type="InterPro" id="IPR020456">
    <property type="entry name" value="Acylphosphatase"/>
</dbReference>
<evidence type="ECO:0000256" key="3">
    <source>
        <dbReference type="ARBA" id="ARBA00047645"/>
    </source>
</evidence>
<sequence length="86" mass="9371">MTVLYSGHVQGVGFRYTTSQVARGFDVTGTVRNLPDGRVELIAEGTREELEAFREAIRSSMGGFIRGEEVSWSEAVGGMQGFRIVG</sequence>
<protein>
    <recommendedName>
        <fullName evidence="2 4">acylphosphatase</fullName>
        <ecNumber evidence="2 4">3.6.1.7</ecNumber>
    </recommendedName>
</protein>
<feature type="active site" evidence="4">
    <location>
        <position position="15"/>
    </location>
</feature>
<comment type="catalytic activity">
    <reaction evidence="3 4">
        <text>an acyl phosphate + H2O = a carboxylate + phosphate + H(+)</text>
        <dbReference type="Rhea" id="RHEA:14965"/>
        <dbReference type="ChEBI" id="CHEBI:15377"/>
        <dbReference type="ChEBI" id="CHEBI:15378"/>
        <dbReference type="ChEBI" id="CHEBI:29067"/>
        <dbReference type="ChEBI" id="CHEBI:43474"/>
        <dbReference type="ChEBI" id="CHEBI:59918"/>
        <dbReference type="EC" id="3.6.1.7"/>
    </reaction>
</comment>
<accession>A0A6M1RUF4</accession>
<keyword evidence="4" id="KW-0378">Hydrolase</keyword>
<organism evidence="7 8">
    <name type="scientific">Limisphaera ngatamarikiensis</name>
    <dbReference type="NCBI Taxonomy" id="1324935"/>
    <lineage>
        <taxon>Bacteria</taxon>
        <taxon>Pseudomonadati</taxon>
        <taxon>Verrucomicrobiota</taxon>
        <taxon>Verrucomicrobiia</taxon>
        <taxon>Limisphaerales</taxon>
        <taxon>Limisphaeraceae</taxon>
        <taxon>Limisphaera</taxon>
    </lineage>
</organism>
<dbReference type="SUPFAM" id="SSF54975">
    <property type="entry name" value="Acylphosphatase/BLUF domain-like"/>
    <property type="match status" value="1"/>
</dbReference>
<dbReference type="PANTHER" id="PTHR47268:SF4">
    <property type="entry name" value="ACYLPHOSPHATASE"/>
    <property type="match status" value="1"/>
</dbReference>
<dbReference type="Pfam" id="PF00708">
    <property type="entry name" value="Acylphosphatase"/>
    <property type="match status" value="1"/>
</dbReference>
<name>A0A6M1RUF4_9BACT</name>
<dbReference type="Proteomes" id="UP000477311">
    <property type="component" value="Unassembled WGS sequence"/>
</dbReference>
<dbReference type="GO" id="GO:0003998">
    <property type="term" value="F:acylphosphatase activity"/>
    <property type="evidence" value="ECO:0007669"/>
    <property type="project" value="UniProtKB-EC"/>
</dbReference>
<dbReference type="InterPro" id="IPR001792">
    <property type="entry name" value="Acylphosphatase-like_dom"/>
</dbReference>
<comment type="similarity">
    <text evidence="1 5">Belongs to the acylphosphatase family.</text>
</comment>